<dbReference type="InterPro" id="IPR023198">
    <property type="entry name" value="PGP-like_dom2"/>
</dbReference>
<dbReference type="Ensembl" id="ENSEAST00005065111.1">
    <property type="protein sequence ID" value="ENSEASP00005055740.1"/>
    <property type="gene ID" value="ENSEASG00005015403.2"/>
</dbReference>
<dbReference type="SFLD" id="SFLDG01129">
    <property type="entry name" value="C1.5:_HAD__Beta-PGM__Phosphata"/>
    <property type="match status" value="1"/>
</dbReference>
<dbReference type="Gene3D" id="3.40.50.1000">
    <property type="entry name" value="HAD superfamily/HAD-like"/>
    <property type="match status" value="1"/>
</dbReference>
<dbReference type="PANTHER" id="PTHR18901:SF38">
    <property type="entry name" value="PSEUDOURIDINE-5'-PHOSPHATASE"/>
    <property type="match status" value="1"/>
</dbReference>
<evidence type="ECO:0000256" key="1">
    <source>
        <dbReference type="SAM" id="MobiDB-lite"/>
    </source>
</evidence>
<dbReference type="SUPFAM" id="SSF56784">
    <property type="entry name" value="HAD-like"/>
    <property type="match status" value="1"/>
</dbReference>
<dbReference type="PANTHER" id="PTHR18901">
    <property type="entry name" value="2-DEOXYGLUCOSE-6-PHOSPHATE PHOSPHATASE 2"/>
    <property type="match status" value="1"/>
</dbReference>
<dbReference type="InterPro" id="IPR041492">
    <property type="entry name" value="HAD_2"/>
</dbReference>
<protein>
    <submittedName>
        <fullName evidence="3">Pseudouridine 5'-phosphatase</fullName>
    </submittedName>
</protein>
<evidence type="ECO:0000313" key="4">
    <source>
        <dbReference type="Proteomes" id="UP000694387"/>
    </source>
</evidence>
<dbReference type="FunFam" id="1.10.150.240:FF:000001">
    <property type="entry name" value="Haloacid dehalogenase-like hydrolase domain"/>
    <property type="match status" value="1"/>
</dbReference>
<accession>A0A9L0K317</accession>
<feature type="region of interest" description="Disordered" evidence="1">
    <location>
        <begin position="164"/>
        <end position="189"/>
    </location>
</feature>
<proteinExistence type="predicted"/>
<evidence type="ECO:0000256" key="2">
    <source>
        <dbReference type="SAM" id="Phobius"/>
    </source>
</evidence>
<dbReference type="AlphaFoldDB" id="A0A9L0K317"/>
<name>A0A9L0K317_EQUAS</name>
<gene>
    <name evidence="3" type="primary">PUDP</name>
</gene>
<keyword evidence="2" id="KW-0472">Membrane</keyword>
<keyword evidence="4" id="KW-1185">Reference proteome</keyword>
<sequence>MAARVSPLRPVTHLLFDMDGLLLDTEPLYSVVFQEVCARYEKNFTWDVKSLVMGKKALEVAQTVIDILQLPISKEELVEETQTKLNKMFPTAALMPGAEKLIHHLRKHNVPFAVATSSGSGPFELKTSRHKEFFSLFDHAVLGDDPEVKKGKPEPDIFLTCAKRFSPPPPVEKEEHSKSPSTKESSRNACFRDTSCPTFTQCKCFYFCLYQVLVEYSKYFPWLCIFLKLFISYAIEILFVLIRSDMIF</sequence>
<evidence type="ECO:0000313" key="3">
    <source>
        <dbReference type="Ensembl" id="ENSEASP00005055740.1"/>
    </source>
</evidence>
<reference evidence="3" key="2">
    <citation type="submission" date="2025-08" db="UniProtKB">
        <authorList>
            <consortium name="Ensembl"/>
        </authorList>
    </citation>
    <scope>IDENTIFICATION</scope>
</reference>
<dbReference type="FunFam" id="3.40.50.1000:FF:000334">
    <property type="entry name" value="2-deoxyglucose-6-phosphate phosphatase, putative"/>
    <property type="match status" value="1"/>
</dbReference>
<dbReference type="Gene3D" id="1.10.150.240">
    <property type="entry name" value="Putative phosphatase, domain 2"/>
    <property type="match status" value="1"/>
</dbReference>
<dbReference type="Proteomes" id="UP000694387">
    <property type="component" value="Chromosome 4"/>
</dbReference>
<dbReference type="GO" id="GO:1990738">
    <property type="term" value="F:pseudouridine 5'-phosphatase activity"/>
    <property type="evidence" value="ECO:0007669"/>
    <property type="project" value="Ensembl"/>
</dbReference>
<reference evidence="3" key="3">
    <citation type="submission" date="2025-09" db="UniProtKB">
        <authorList>
            <consortium name="Ensembl"/>
        </authorList>
    </citation>
    <scope>IDENTIFICATION</scope>
</reference>
<dbReference type="InterPro" id="IPR036412">
    <property type="entry name" value="HAD-like_sf"/>
</dbReference>
<dbReference type="GeneTree" id="ENSGT00390000014753"/>
<reference evidence="3 4" key="1">
    <citation type="journal article" date="2020" name="Nat. Commun.">
        <title>Donkey genomes provide new insights into domestication and selection for coat color.</title>
        <authorList>
            <person name="Wang"/>
            <person name="C."/>
            <person name="Li"/>
            <person name="H."/>
            <person name="Guo"/>
            <person name="Y."/>
            <person name="Huang"/>
            <person name="J."/>
            <person name="Sun"/>
            <person name="Y."/>
            <person name="Min"/>
            <person name="J."/>
            <person name="Wang"/>
            <person name="J."/>
            <person name="Fang"/>
            <person name="X."/>
            <person name="Zhao"/>
            <person name="Z."/>
            <person name="Wang"/>
            <person name="S."/>
            <person name="Zhang"/>
            <person name="Y."/>
            <person name="Liu"/>
            <person name="Q."/>
            <person name="Jiang"/>
            <person name="Q."/>
            <person name="Wang"/>
            <person name="X."/>
            <person name="Guo"/>
            <person name="Y."/>
            <person name="Yang"/>
            <person name="C."/>
            <person name="Wang"/>
            <person name="Y."/>
            <person name="Tian"/>
            <person name="F."/>
            <person name="Zhuang"/>
            <person name="G."/>
            <person name="Fan"/>
            <person name="Y."/>
            <person name="Gao"/>
            <person name="Q."/>
            <person name="Li"/>
            <person name="Y."/>
            <person name="Ju"/>
            <person name="Z."/>
            <person name="Li"/>
            <person name="J."/>
            <person name="Li"/>
            <person name="R."/>
            <person name="Hou"/>
            <person name="M."/>
            <person name="Yang"/>
            <person name="G."/>
            <person name="Liu"/>
            <person name="G."/>
            <person name="Liu"/>
            <person name="W."/>
            <person name="Guo"/>
            <person name="J."/>
            <person name="Pan"/>
            <person name="S."/>
            <person name="Fan"/>
            <person name="G."/>
            <person name="Zhang"/>
            <person name="W."/>
            <person name="Zhang"/>
            <person name="R."/>
            <person name="Yu"/>
            <person name="J."/>
            <person name="Zhang"/>
            <person name="X."/>
            <person name="Yin"/>
            <person name="Q."/>
            <person name="Ji"/>
            <person name="C."/>
            <person name="Jin"/>
            <person name="Y."/>
            <person name="Yue"/>
            <person name="G."/>
            <person name="Liu"/>
            <person name="M."/>
            <person name="Xu"/>
            <person name="J."/>
            <person name="Liu"/>
            <person name="S."/>
            <person name="Jordana"/>
            <person name="J."/>
            <person name="Noce"/>
            <person name="A."/>
            <person name="Amills"/>
            <person name="M."/>
            <person name="Wu"/>
            <person name="D.D."/>
            <person name="Li"/>
            <person name="S."/>
            <person name="Zhou"/>
            <person name="X. and Zhong"/>
            <person name="J."/>
        </authorList>
    </citation>
    <scope>NUCLEOTIDE SEQUENCE [LARGE SCALE GENOMIC DNA]</scope>
</reference>
<keyword evidence="2" id="KW-1133">Transmembrane helix</keyword>
<dbReference type="SFLD" id="SFLDS00003">
    <property type="entry name" value="Haloacid_Dehalogenase"/>
    <property type="match status" value="1"/>
</dbReference>
<dbReference type="Pfam" id="PF13419">
    <property type="entry name" value="HAD_2"/>
    <property type="match status" value="1"/>
</dbReference>
<organism evidence="3 4">
    <name type="scientific">Equus asinus</name>
    <name type="common">Donkey</name>
    <name type="synonym">Equus africanus asinus</name>
    <dbReference type="NCBI Taxonomy" id="9793"/>
    <lineage>
        <taxon>Eukaryota</taxon>
        <taxon>Metazoa</taxon>
        <taxon>Chordata</taxon>
        <taxon>Craniata</taxon>
        <taxon>Vertebrata</taxon>
        <taxon>Euteleostomi</taxon>
        <taxon>Mammalia</taxon>
        <taxon>Eutheria</taxon>
        <taxon>Laurasiatheria</taxon>
        <taxon>Perissodactyla</taxon>
        <taxon>Equidae</taxon>
        <taxon>Equus</taxon>
    </lineage>
</organism>
<feature type="transmembrane region" description="Helical" evidence="2">
    <location>
        <begin position="219"/>
        <end position="242"/>
    </location>
</feature>
<keyword evidence="2" id="KW-0812">Transmembrane</keyword>
<dbReference type="InterPro" id="IPR023214">
    <property type="entry name" value="HAD_sf"/>
</dbReference>